<dbReference type="SUPFAM" id="SSF47459">
    <property type="entry name" value="HLH, helix-loop-helix DNA-binding domain"/>
    <property type="match status" value="1"/>
</dbReference>
<dbReference type="InterPro" id="IPR011598">
    <property type="entry name" value="bHLH_dom"/>
</dbReference>
<dbReference type="Pfam" id="PF00010">
    <property type="entry name" value="HLH"/>
    <property type="match status" value="1"/>
</dbReference>
<dbReference type="PROSITE" id="PS50888">
    <property type="entry name" value="BHLH"/>
    <property type="match status" value="1"/>
</dbReference>
<comment type="caution">
    <text evidence="7">The sequence shown here is derived from an EMBL/GenBank/DDBJ whole genome shotgun (WGS) entry which is preliminary data.</text>
</comment>
<feature type="domain" description="BHLH" evidence="6">
    <location>
        <begin position="213"/>
        <end position="265"/>
    </location>
</feature>
<dbReference type="GO" id="GO:0046983">
    <property type="term" value="F:protein dimerization activity"/>
    <property type="evidence" value="ECO:0007669"/>
    <property type="project" value="InterPro"/>
</dbReference>
<evidence type="ECO:0000256" key="2">
    <source>
        <dbReference type="ARBA" id="ARBA00023125"/>
    </source>
</evidence>
<dbReference type="FunFam" id="4.10.280.10:FF:000038">
    <property type="entry name" value="achaete-scute homolog 3"/>
    <property type="match status" value="1"/>
</dbReference>
<evidence type="ECO:0000256" key="1">
    <source>
        <dbReference type="ARBA" id="ARBA00023015"/>
    </source>
</evidence>
<dbReference type="InterPro" id="IPR036638">
    <property type="entry name" value="HLH_DNA-bd_sf"/>
</dbReference>
<dbReference type="OrthoDB" id="5976910at2759"/>
<feature type="region of interest" description="Disordered" evidence="5">
    <location>
        <begin position="64"/>
        <end position="102"/>
    </location>
</feature>
<keyword evidence="3" id="KW-0804">Transcription</keyword>
<name>A0A553NRA8_9TELE</name>
<keyword evidence="1" id="KW-0805">Transcription regulation</keyword>
<dbReference type="InterPro" id="IPR050283">
    <property type="entry name" value="E-box_TF_Regulators"/>
</dbReference>
<evidence type="ECO:0000256" key="4">
    <source>
        <dbReference type="ARBA" id="ARBA00023242"/>
    </source>
</evidence>
<dbReference type="GO" id="GO:0000977">
    <property type="term" value="F:RNA polymerase II transcription regulatory region sequence-specific DNA binding"/>
    <property type="evidence" value="ECO:0007669"/>
    <property type="project" value="UniProtKB-ARBA"/>
</dbReference>
<accession>A0A553NRA8</accession>
<dbReference type="PANTHER" id="PTHR23349:SF108">
    <property type="entry name" value="BHLH DOMAIN-CONTAINING PROTEIN"/>
    <property type="match status" value="1"/>
</dbReference>
<keyword evidence="8" id="KW-1185">Reference proteome</keyword>
<dbReference type="AlphaFoldDB" id="A0A553NRA8"/>
<reference evidence="7 8" key="1">
    <citation type="journal article" date="2019" name="Sci. Data">
        <title>Hybrid genome assembly and annotation of Danionella translucida.</title>
        <authorList>
            <person name="Kadobianskyi M."/>
            <person name="Schulze L."/>
            <person name="Schuelke M."/>
            <person name="Judkewitz B."/>
        </authorList>
    </citation>
    <scope>NUCLEOTIDE SEQUENCE [LARGE SCALE GENOMIC DNA]</scope>
    <source>
        <strain evidence="7 8">Bolton</strain>
    </source>
</reference>
<dbReference type="EMBL" id="SRMA01026817">
    <property type="protein sequence ID" value="TRY67972.1"/>
    <property type="molecule type" value="Genomic_DNA"/>
</dbReference>
<dbReference type="GO" id="GO:0060429">
    <property type="term" value="P:epithelium development"/>
    <property type="evidence" value="ECO:0007669"/>
    <property type="project" value="UniProtKB-ARBA"/>
</dbReference>
<dbReference type="SMART" id="SM00353">
    <property type="entry name" value="HLH"/>
    <property type="match status" value="1"/>
</dbReference>
<dbReference type="PANTHER" id="PTHR23349">
    <property type="entry name" value="BASIC HELIX-LOOP-HELIX TRANSCRIPTION FACTOR, TWIST"/>
    <property type="match status" value="1"/>
</dbReference>
<dbReference type="GO" id="GO:0005667">
    <property type="term" value="C:transcription regulator complex"/>
    <property type="evidence" value="ECO:0007669"/>
    <property type="project" value="UniProtKB-ARBA"/>
</dbReference>
<evidence type="ECO:0000256" key="3">
    <source>
        <dbReference type="ARBA" id="ARBA00023163"/>
    </source>
</evidence>
<dbReference type="GO" id="GO:0048513">
    <property type="term" value="P:animal organ development"/>
    <property type="evidence" value="ECO:0007669"/>
    <property type="project" value="UniProtKB-ARBA"/>
</dbReference>
<dbReference type="Gene3D" id="4.10.280.10">
    <property type="entry name" value="Helix-loop-helix DNA-binding domain"/>
    <property type="match status" value="1"/>
</dbReference>
<gene>
    <name evidence="7" type="ORF">DNTS_006121</name>
</gene>
<organism evidence="7 8">
    <name type="scientific">Danionella cerebrum</name>
    <dbReference type="NCBI Taxonomy" id="2873325"/>
    <lineage>
        <taxon>Eukaryota</taxon>
        <taxon>Metazoa</taxon>
        <taxon>Chordata</taxon>
        <taxon>Craniata</taxon>
        <taxon>Vertebrata</taxon>
        <taxon>Euteleostomi</taxon>
        <taxon>Actinopterygii</taxon>
        <taxon>Neopterygii</taxon>
        <taxon>Teleostei</taxon>
        <taxon>Ostariophysi</taxon>
        <taxon>Cypriniformes</taxon>
        <taxon>Danionidae</taxon>
        <taxon>Danioninae</taxon>
        <taxon>Danionella</taxon>
    </lineage>
</organism>
<dbReference type="CDD" id="cd19746">
    <property type="entry name" value="bHLH_TS_ASCL4"/>
    <property type="match status" value="1"/>
</dbReference>
<sequence length="288" mass="32141">MLEHCHMRSWMLSRAIWASGTCSRDENIRPELERSETPRAERGLVPYNAPSLFPRSLLESGDVSLSPNIPSNPSLAPDPQESTPVFIPGPPPPVDKLSGSNTHLNSNPPNQSWPVTASRSYCPADIAATDNFLSENCLHAEAMRPDPDVMDRLPYHAPLALGWSLNYQHSPFKEAPGAPSNPPDPLNTECYIGCFSYLSYGSIGKVEYPLDPAFINKRNERERQRVRCVNDGYTRLRDHLPQEFEEKRLSKVETLRAAISYIKHLQKILEAPSSGRPLGPSLGKDRGF</sequence>
<dbReference type="GO" id="GO:0001227">
    <property type="term" value="F:DNA-binding transcription repressor activity, RNA polymerase II-specific"/>
    <property type="evidence" value="ECO:0007669"/>
    <property type="project" value="UniProtKB-ARBA"/>
</dbReference>
<keyword evidence="4" id="KW-0539">Nucleus</keyword>
<evidence type="ECO:0000256" key="5">
    <source>
        <dbReference type="SAM" id="MobiDB-lite"/>
    </source>
</evidence>
<feature type="compositionally biased region" description="Low complexity" evidence="5">
    <location>
        <begin position="64"/>
        <end position="77"/>
    </location>
</feature>
<dbReference type="GO" id="GO:0005634">
    <property type="term" value="C:nucleus"/>
    <property type="evidence" value="ECO:0007669"/>
    <property type="project" value="UniProtKB-ARBA"/>
</dbReference>
<dbReference type="Proteomes" id="UP000316079">
    <property type="component" value="Unassembled WGS sequence"/>
</dbReference>
<keyword evidence="2" id="KW-0238">DNA-binding</keyword>
<protein>
    <recommendedName>
        <fullName evidence="6">BHLH domain-containing protein</fullName>
    </recommendedName>
</protein>
<proteinExistence type="predicted"/>
<evidence type="ECO:0000259" key="6">
    <source>
        <dbReference type="PROSITE" id="PS50888"/>
    </source>
</evidence>
<dbReference type="STRING" id="623744.A0A553NRA8"/>
<evidence type="ECO:0000313" key="8">
    <source>
        <dbReference type="Proteomes" id="UP000316079"/>
    </source>
</evidence>
<evidence type="ECO:0000313" key="7">
    <source>
        <dbReference type="EMBL" id="TRY67972.1"/>
    </source>
</evidence>